<dbReference type="FunFam" id="3.30.70.1660:FF:000004">
    <property type="entry name" value="Peptide chain release factor 1"/>
    <property type="match status" value="1"/>
</dbReference>
<keyword evidence="4" id="KW-0648">Protein biosynthesis</keyword>
<dbReference type="RefSeq" id="XP_012882472.1">
    <property type="nucleotide sequence ID" value="XM_013027018.1"/>
</dbReference>
<dbReference type="GeneID" id="105993677"/>
<keyword evidence="13" id="KW-1185">Reference proteome</keyword>
<dbReference type="FunCoup" id="A0A1S3G338">
    <property type="interactions" value="3004"/>
</dbReference>
<dbReference type="GO" id="GO:0005739">
    <property type="term" value="C:mitochondrion"/>
    <property type="evidence" value="ECO:0007669"/>
    <property type="project" value="UniProtKB-SubCell"/>
</dbReference>
<dbReference type="GO" id="GO:0016149">
    <property type="term" value="F:translation release factor activity, codon specific"/>
    <property type="evidence" value="ECO:0007669"/>
    <property type="project" value="UniProtKB-ARBA"/>
</dbReference>
<organism evidence="13 14">
    <name type="scientific">Dipodomys ordii</name>
    <name type="common">Ord's kangaroo rat</name>
    <dbReference type="NCBI Taxonomy" id="10020"/>
    <lineage>
        <taxon>Eukaryota</taxon>
        <taxon>Metazoa</taxon>
        <taxon>Chordata</taxon>
        <taxon>Craniata</taxon>
        <taxon>Vertebrata</taxon>
        <taxon>Euteleostomi</taxon>
        <taxon>Mammalia</taxon>
        <taxon>Eutheria</taxon>
        <taxon>Euarchontoglires</taxon>
        <taxon>Glires</taxon>
        <taxon>Rodentia</taxon>
        <taxon>Castorimorpha</taxon>
        <taxon>Heteromyidae</taxon>
        <taxon>Dipodomyinae</taxon>
        <taxon>Dipodomys</taxon>
    </lineage>
</organism>
<gene>
    <name evidence="14" type="primary">Mtrf1l</name>
</gene>
<comment type="similarity">
    <text evidence="2">Belongs to the prokaryotic/mitochondrial release factor family.</text>
</comment>
<dbReference type="GO" id="GO:0070126">
    <property type="term" value="P:mitochondrial translational termination"/>
    <property type="evidence" value="ECO:0007669"/>
    <property type="project" value="UniProtKB-ARBA"/>
</dbReference>
<dbReference type="Proteomes" id="UP000081671">
    <property type="component" value="Unplaced"/>
</dbReference>
<comment type="function">
    <text evidence="8">Mitochondrial peptide chain release factor that directs the termination of translation in response to the peptide chain termination codons UAA and UAG.</text>
</comment>
<dbReference type="STRING" id="10020.ENSDORP00000010338"/>
<evidence type="ECO:0000256" key="3">
    <source>
        <dbReference type="ARBA" id="ARBA00022481"/>
    </source>
</evidence>
<evidence type="ECO:0000256" key="7">
    <source>
        <dbReference type="ARBA" id="ARBA00023128"/>
    </source>
</evidence>
<dbReference type="Gene3D" id="3.30.70.1660">
    <property type="match status" value="2"/>
</dbReference>
<dbReference type="InParanoid" id="A0A1S3G338"/>
<dbReference type="Gene3D" id="6.10.140.1950">
    <property type="match status" value="1"/>
</dbReference>
<evidence type="ECO:0000256" key="10">
    <source>
        <dbReference type="ARBA" id="ARBA00082737"/>
    </source>
</evidence>
<dbReference type="SUPFAM" id="SSF75620">
    <property type="entry name" value="Release factor"/>
    <property type="match status" value="1"/>
</dbReference>
<proteinExistence type="inferred from homology"/>
<evidence type="ECO:0000256" key="4">
    <source>
        <dbReference type="ARBA" id="ARBA00022917"/>
    </source>
</evidence>
<dbReference type="PANTHER" id="PTHR43804">
    <property type="entry name" value="LD18447P"/>
    <property type="match status" value="1"/>
</dbReference>
<dbReference type="SMART" id="SM00937">
    <property type="entry name" value="PCRF"/>
    <property type="match status" value="1"/>
</dbReference>
<evidence type="ECO:0000256" key="1">
    <source>
        <dbReference type="ARBA" id="ARBA00004173"/>
    </source>
</evidence>
<keyword evidence="6 11" id="KW-0175">Coiled coil</keyword>
<name>A0A1S3G338_DIPOR</name>
<accession>A0A1S3G338</accession>
<dbReference type="FunFam" id="3.30.70.1660:FF:000011">
    <property type="entry name" value="Peptide chain release factor 1-like, mitochondrial"/>
    <property type="match status" value="1"/>
</dbReference>
<protein>
    <recommendedName>
        <fullName evidence="9">Peptide chain release factor 1-like, mitochondrial</fullName>
    </recommendedName>
    <alternativeName>
        <fullName evidence="10">Mitochondrial translational release factor 1-like</fullName>
    </alternativeName>
</protein>
<feature type="domain" description="Prokaryotic-type class I peptide chain release factors" evidence="12">
    <location>
        <begin position="242"/>
        <end position="258"/>
    </location>
</feature>
<evidence type="ECO:0000256" key="2">
    <source>
        <dbReference type="ARBA" id="ARBA00010835"/>
    </source>
</evidence>
<dbReference type="FunFam" id="3.30.160.20:FF:000004">
    <property type="entry name" value="Peptide chain release factor 1"/>
    <property type="match status" value="1"/>
</dbReference>
<dbReference type="Pfam" id="PF03462">
    <property type="entry name" value="PCRF"/>
    <property type="match status" value="1"/>
</dbReference>
<dbReference type="Pfam" id="PF00472">
    <property type="entry name" value="RF-1"/>
    <property type="match status" value="1"/>
</dbReference>
<feature type="coiled-coil region" evidence="11">
    <location>
        <begin position="61"/>
        <end position="110"/>
    </location>
</feature>
<evidence type="ECO:0000256" key="5">
    <source>
        <dbReference type="ARBA" id="ARBA00022946"/>
    </source>
</evidence>
<dbReference type="InterPro" id="IPR000352">
    <property type="entry name" value="Pep_chain_release_fac_I"/>
</dbReference>
<dbReference type="PANTHER" id="PTHR43804:SF3">
    <property type="entry name" value="PEPTIDE CHAIN RELEASE FACTOR 1-LIKE, MITOCHONDRIAL"/>
    <property type="match status" value="1"/>
</dbReference>
<evidence type="ECO:0000256" key="6">
    <source>
        <dbReference type="ARBA" id="ARBA00023054"/>
    </source>
</evidence>
<evidence type="ECO:0000259" key="12">
    <source>
        <dbReference type="PROSITE" id="PS00745"/>
    </source>
</evidence>
<keyword evidence="3" id="KW-0488">Methylation</keyword>
<dbReference type="NCBIfam" id="NF001859">
    <property type="entry name" value="PRK00591.1"/>
    <property type="match status" value="1"/>
</dbReference>
<evidence type="ECO:0000313" key="13">
    <source>
        <dbReference type="Proteomes" id="UP000081671"/>
    </source>
</evidence>
<sequence>MRCGLLRSAVRCLRARLAPGPGPRALSLGGPPLEELFARGGPLRTLLDRPEAQLQGRGPELVAAARLLREKERELRETEALLRDENEDLRKLAENEVTLCQKEISQLKHQIILLLVPSEETDENDLILEVTAGVGGQEAMLFTSEIFDMYQQYASFKRWHFEILEYFPSEIGGLRHASASIGGSDAYKHMKYEGGVHRVQRVPKTEKQGRVHTSTMTVAILPQPTEINLVINPKDLRIDTKRASGAGGQHVNTTDSAVRILHLPTGIVSECQQERSQLKNRETAMKKLRAKLYSMYLEEETSKRYSARKVQVGTKGRSEKIRTYNFPQNRVTDHRINKSLHDLEGFMQGDCLLDELIQSLKDYADYESLVEVISKKT</sequence>
<keyword evidence="7" id="KW-0496">Mitochondrion</keyword>
<dbReference type="Gene3D" id="3.30.160.20">
    <property type="match status" value="1"/>
</dbReference>
<dbReference type="InterPro" id="IPR045853">
    <property type="entry name" value="Pep_chain_release_fac_I_sf"/>
</dbReference>
<evidence type="ECO:0000256" key="11">
    <source>
        <dbReference type="SAM" id="Coils"/>
    </source>
</evidence>
<reference evidence="14" key="1">
    <citation type="submission" date="2025-08" db="UniProtKB">
        <authorList>
            <consortium name="RefSeq"/>
        </authorList>
    </citation>
    <scope>IDENTIFICATION</scope>
    <source>
        <tissue evidence="14">Kidney</tissue>
    </source>
</reference>
<dbReference type="PROSITE" id="PS00745">
    <property type="entry name" value="RF_PROK_I"/>
    <property type="match status" value="1"/>
</dbReference>
<dbReference type="InterPro" id="IPR050057">
    <property type="entry name" value="Prokaryotic/Mito_RF"/>
</dbReference>
<evidence type="ECO:0000313" key="14">
    <source>
        <dbReference type="RefSeq" id="XP_012882472.1"/>
    </source>
</evidence>
<dbReference type="OrthoDB" id="2019491at2759"/>
<dbReference type="KEGG" id="dord:105993677"/>
<dbReference type="InterPro" id="IPR005139">
    <property type="entry name" value="PCRF"/>
</dbReference>
<dbReference type="CTD" id="54516"/>
<dbReference type="AlphaFoldDB" id="A0A1S3G338"/>
<keyword evidence="5" id="KW-0809">Transit peptide</keyword>
<comment type="subcellular location">
    <subcellularLocation>
        <location evidence="1">Mitochondrion</location>
    </subcellularLocation>
</comment>
<evidence type="ECO:0000256" key="9">
    <source>
        <dbReference type="ARBA" id="ARBA00070847"/>
    </source>
</evidence>
<evidence type="ECO:0000256" key="8">
    <source>
        <dbReference type="ARBA" id="ARBA00055528"/>
    </source>
</evidence>